<dbReference type="AlphaFoldDB" id="A0A1T4SY48"/>
<feature type="region of interest" description="Disordered" evidence="1">
    <location>
        <begin position="254"/>
        <end position="279"/>
    </location>
</feature>
<evidence type="ECO:0000313" key="2">
    <source>
        <dbReference type="EMBL" id="SKA33062.1"/>
    </source>
</evidence>
<reference evidence="3" key="1">
    <citation type="submission" date="2017-02" db="EMBL/GenBank/DDBJ databases">
        <authorList>
            <person name="Varghese N."/>
            <person name="Submissions S."/>
        </authorList>
    </citation>
    <scope>NUCLEOTIDE SEQUENCE [LARGE SCALE GENOMIC DNA]</scope>
    <source>
        <strain evidence="3">DSM 22224</strain>
    </source>
</reference>
<dbReference type="RefSeq" id="WP_078671087.1">
    <property type="nucleotide sequence ID" value="NZ_FUWZ01000003.1"/>
</dbReference>
<protein>
    <submittedName>
        <fullName evidence="2">Uncharacterized protein</fullName>
    </submittedName>
</protein>
<feature type="compositionally biased region" description="Basic residues" evidence="1">
    <location>
        <begin position="267"/>
        <end position="279"/>
    </location>
</feature>
<organism evidence="2 3">
    <name type="scientific">Chitinophaga eiseniae</name>
    <dbReference type="NCBI Taxonomy" id="634771"/>
    <lineage>
        <taxon>Bacteria</taxon>
        <taxon>Pseudomonadati</taxon>
        <taxon>Bacteroidota</taxon>
        <taxon>Chitinophagia</taxon>
        <taxon>Chitinophagales</taxon>
        <taxon>Chitinophagaceae</taxon>
        <taxon>Chitinophaga</taxon>
    </lineage>
</organism>
<evidence type="ECO:0000256" key="1">
    <source>
        <dbReference type="SAM" id="MobiDB-lite"/>
    </source>
</evidence>
<evidence type="ECO:0000313" key="3">
    <source>
        <dbReference type="Proteomes" id="UP000190367"/>
    </source>
</evidence>
<proteinExistence type="predicted"/>
<dbReference type="STRING" id="634771.SAMN04488128_103760"/>
<feature type="compositionally biased region" description="Basic and acidic residues" evidence="1">
    <location>
        <begin position="256"/>
        <end position="266"/>
    </location>
</feature>
<dbReference type="EMBL" id="FUWZ01000003">
    <property type="protein sequence ID" value="SKA33062.1"/>
    <property type="molecule type" value="Genomic_DNA"/>
</dbReference>
<name>A0A1T4SY48_9BACT</name>
<gene>
    <name evidence="2" type="ORF">SAMN04488128_103760</name>
</gene>
<sequence>MDMNLPVRQFGGTEFVLNTDKMLFFEKQAPENKIFIADIEDTGNGYSFDYCKVEKYIANPFMDSGHVVRVELPPLVIMDAAGMARKYGLTIQEIKGKSDFEVMVDQEAFRKRLAGQLPTIDICGNTFRIHADEGRLSLKGASDKHDICFRGINFAQYFSQRADCWIIPFNPVTRTFQGLDFRNMIAYPKDLKAAMIPSLEKLDPFGYWVDRRLGPMTFLKVHNVKMHSTANEISWKQTSLEGLIKRNIARIKKEHRQNVHGKEKTPLHSKPKVRHGRSL</sequence>
<keyword evidence="3" id="KW-1185">Reference proteome</keyword>
<dbReference type="OrthoDB" id="771660at2"/>
<accession>A0A1T4SY48</accession>
<dbReference type="Proteomes" id="UP000190367">
    <property type="component" value="Unassembled WGS sequence"/>
</dbReference>